<keyword evidence="9 13" id="KW-0456">Lyase</keyword>
<evidence type="ECO:0000256" key="7">
    <source>
        <dbReference type="ARBA" id="ARBA00022729"/>
    </source>
</evidence>
<dbReference type="CDD" id="cd00161">
    <property type="entry name" value="beta-trefoil_Ricin-like"/>
    <property type="match status" value="1"/>
</dbReference>
<evidence type="ECO:0000256" key="1">
    <source>
        <dbReference type="ARBA" id="ARBA00000695"/>
    </source>
</evidence>
<dbReference type="SMART" id="SM00458">
    <property type="entry name" value="RICIN"/>
    <property type="match status" value="1"/>
</dbReference>
<dbReference type="PANTHER" id="PTHR33407:SF9">
    <property type="entry name" value="PECTATE LYASE F-RELATED"/>
    <property type="match status" value="1"/>
</dbReference>
<dbReference type="InterPro" id="IPR011050">
    <property type="entry name" value="Pectin_lyase_fold/virulence"/>
</dbReference>
<keyword evidence="8" id="KW-0106">Calcium</keyword>
<evidence type="ECO:0000256" key="11">
    <source>
        <dbReference type="SAM" id="Phobius"/>
    </source>
</evidence>
<evidence type="ECO:0000256" key="3">
    <source>
        <dbReference type="ARBA" id="ARBA00004613"/>
    </source>
</evidence>
<dbReference type="PANTHER" id="PTHR33407">
    <property type="entry name" value="PECTATE LYASE F-RELATED"/>
    <property type="match status" value="1"/>
</dbReference>
<gene>
    <name evidence="13" type="ORF">JOL79_19075</name>
</gene>
<keyword evidence="7" id="KW-0732">Signal</keyword>
<dbReference type="Gene3D" id="2.80.10.50">
    <property type="match status" value="2"/>
</dbReference>
<sequence length="459" mass="46762">MPFINVNGCGARSGCSAVCPVRGPASPGRRGALRRRRFRSAVLGVVSAAVTVAAGVAVGTAAAAAPAAGAYRLVNAASGLCLEVPGGSTSDGVQLDQRGCASVADQTWNLTAQGGGFRLAAAHSGKCAGVKDASTSAGKAVQQESCTGAASQTWQLTLVSGSTYQFVNANGGKCLNVKDSSTAVGALVQQNSCDSVTSKRWTLQSAGSGPSTSPSATPTRTPTATPTPPPSGWPTPNGSQMVTSTIGVSGTFDGGMRRYYAGGDMGDGGQSESQDPIFELSAGATLRNVIIGAPGADGIHCLGTCTLQNVWWEDVGEDAATLMGSSSSQTMTIDGGGARSASDKVFQHNGPGTMYIRNFQVQDFGKLYRACGNCSTSYQRHVVISNVTATSPGKALAGINTNWGDTARFSNITIVNDPSHKISICDKYQGVPKGSEPTKIGSGADGVNCIYSASDITYR</sequence>
<dbReference type="PROSITE" id="PS50231">
    <property type="entry name" value="RICIN_B_LECTIN"/>
    <property type="match status" value="1"/>
</dbReference>
<name>A0A941AL41_9ACTN</name>
<dbReference type="GO" id="GO:0045490">
    <property type="term" value="P:pectin catabolic process"/>
    <property type="evidence" value="ECO:0007669"/>
    <property type="project" value="TreeGrafter"/>
</dbReference>
<evidence type="ECO:0000313" key="14">
    <source>
        <dbReference type="Proteomes" id="UP000674234"/>
    </source>
</evidence>
<dbReference type="InterPro" id="IPR012334">
    <property type="entry name" value="Pectin_lyas_fold"/>
</dbReference>
<keyword evidence="11" id="KW-1133">Transmembrane helix</keyword>
<evidence type="ECO:0000256" key="2">
    <source>
        <dbReference type="ARBA" id="ARBA00001913"/>
    </source>
</evidence>
<dbReference type="InterPro" id="IPR000772">
    <property type="entry name" value="Ricin_B_lectin"/>
</dbReference>
<evidence type="ECO:0000256" key="5">
    <source>
        <dbReference type="ARBA" id="ARBA00012272"/>
    </source>
</evidence>
<comment type="catalytic activity">
    <reaction evidence="1">
        <text>Eliminative cleavage of (1-&gt;4)-alpha-D-galacturonan to give oligosaccharides with 4-deoxy-alpha-D-galact-4-enuronosyl groups at their non-reducing ends.</text>
        <dbReference type="EC" id="4.2.2.2"/>
    </reaction>
</comment>
<dbReference type="AlphaFoldDB" id="A0A941AL41"/>
<comment type="similarity">
    <text evidence="4">Belongs to the polysaccharide lyase 3 family.</text>
</comment>
<feature type="compositionally biased region" description="Low complexity" evidence="10">
    <location>
        <begin position="205"/>
        <end position="224"/>
    </location>
</feature>
<dbReference type="Gene3D" id="2.160.20.10">
    <property type="entry name" value="Single-stranded right-handed beta-helix, Pectin lyase-like"/>
    <property type="match status" value="1"/>
</dbReference>
<dbReference type="Proteomes" id="UP000674234">
    <property type="component" value="Unassembled WGS sequence"/>
</dbReference>
<accession>A0A941AL41</accession>
<protein>
    <recommendedName>
        <fullName evidence="5">pectate lyase</fullName>
        <ecNumber evidence="5">4.2.2.2</ecNumber>
    </recommendedName>
</protein>
<evidence type="ECO:0000256" key="6">
    <source>
        <dbReference type="ARBA" id="ARBA00022525"/>
    </source>
</evidence>
<evidence type="ECO:0000256" key="4">
    <source>
        <dbReference type="ARBA" id="ARBA00006463"/>
    </source>
</evidence>
<dbReference type="GO" id="GO:0030570">
    <property type="term" value="F:pectate lyase activity"/>
    <property type="evidence" value="ECO:0007669"/>
    <property type="project" value="UniProtKB-EC"/>
</dbReference>
<dbReference type="EMBL" id="JAFCNB010000010">
    <property type="protein sequence ID" value="MBP2705913.1"/>
    <property type="molecule type" value="Genomic_DNA"/>
</dbReference>
<comment type="cofactor">
    <cofactor evidence="2">
        <name>Ca(2+)</name>
        <dbReference type="ChEBI" id="CHEBI:29108"/>
    </cofactor>
</comment>
<evidence type="ECO:0000313" key="13">
    <source>
        <dbReference type="EMBL" id="MBP2705913.1"/>
    </source>
</evidence>
<organism evidence="13 14">
    <name type="scientific">Microbispora oryzae</name>
    <dbReference type="NCBI Taxonomy" id="2806554"/>
    <lineage>
        <taxon>Bacteria</taxon>
        <taxon>Bacillati</taxon>
        <taxon>Actinomycetota</taxon>
        <taxon>Actinomycetes</taxon>
        <taxon>Streptosporangiales</taxon>
        <taxon>Streptosporangiaceae</taxon>
        <taxon>Microbispora</taxon>
    </lineage>
</organism>
<evidence type="ECO:0000256" key="8">
    <source>
        <dbReference type="ARBA" id="ARBA00022837"/>
    </source>
</evidence>
<dbReference type="EC" id="4.2.2.2" evidence="5"/>
<dbReference type="InterPro" id="IPR004898">
    <property type="entry name" value="Pectate_lyase_PlyH/PlyE-like"/>
</dbReference>
<dbReference type="Pfam" id="PF03211">
    <property type="entry name" value="Pectate_lyase"/>
    <property type="match status" value="1"/>
</dbReference>
<evidence type="ECO:0000256" key="10">
    <source>
        <dbReference type="SAM" id="MobiDB-lite"/>
    </source>
</evidence>
<keyword evidence="11" id="KW-0472">Membrane</keyword>
<feature type="domain" description="Ricin B lectin" evidence="12">
    <location>
        <begin position="68"/>
        <end position="204"/>
    </location>
</feature>
<feature type="transmembrane region" description="Helical" evidence="11">
    <location>
        <begin position="40"/>
        <end position="65"/>
    </location>
</feature>
<keyword evidence="11" id="KW-0812">Transmembrane</keyword>
<dbReference type="SUPFAM" id="SSF50370">
    <property type="entry name" value="Ricin B-like lectins"/>
    <property type="match status" value="1"/>
</dbReference>
<dbReference type="GO" id="GO:0005576">
    <property type="term" value="C:extracellular region"/>
    <property type="evidence" value="ECO:0007669"/>
    <property type="project" value="UniProtKB-SubCell"/>
</dbReference>
<comment type="subcellular location">
    <subcellularLocation>
        <location evidence="3">Secreted</location>
    </subcellularLocation>
</comment>
<feature type="region of interest" description="Disordered" evidence="10">
    <location>
        <begin position="199"/>
        <end position="240"/>
    </location>
</feature>
<proteinExistence type="inferred from homology"/>
<reference evidence="13" key="1">
    <citation type="submission" date="2021-02" db="EMBL/GenBank/DDBJ databases">
        <title>Draft genome sequence of Microbispora sp. RL4-1S isolated from rice leaves in Thailand.</title>
        <authorList>
            <person name="Muangham S."/>
            <person name="Duangmal K."/>
        </authorList>
    </citation>
    <scope>NUCLEOTIDE SEQUENCE</scope>
    <source>
        <strain evidence="13">RL4-1S</strain>
    </source>
</reference>
<evidence type="ECO:0000256" key="9">
    <source>
        <dbReference type="ARBA" id="ARBA00023239"/>
    </source>
</evidence>
<dbReference type="SUPFAM" id="SSF51126">
    <property type="entry name" value="Pectin lyase-like"/>
    <property type="match status" value="1"/>
</dbReference>
<dbReference type="InterPro" id="IPR035992">
    <property type="entry name" value="Ricin_B-like_lectins"/>
</dbReference>
<evidence type="ECO:0000259" key="12">
    <source>
        <dbReference type="SMART" id="SM00458"/>
    </source>
</evidence>
<keyword evidence="14" id="KW-1185">Reference proteome</keyword>
<keyword evidence="6" id="KW-0964">Secreted</keyword>
<comment type="caution">
    <text evidence="13">The sequence shown here is derived from an EMBL/GenBank/DDBJ whole genome shotgun (WGS) entry which is preliminary data.</text>
</comment>
<dbReference type="Pfam" id="PF14200">
    <property type="entry name" value="RicinB_lectin_2"/>
    <property type="match status" value="2"/>
</dbReference>